<evidence type="ECO:0000256" key="3">
    <source>
        <dbReference type="SAM" id="SignalP"/>
    </source>
</evidence>
<dbReference type="Proteomes" id="UP000762676">
    <property type="component" value="Unassembled WGS sequence"/>
</dbReference>
<dbReference type="AlphaFoldDB" id="A0AAV4F492"/>
<organism evidence="4 5">
    <name type="scientific">Elysia marginata</name>
    <dbReference type="NCBI Taxonomy" id="1093978"/>
    <lineage>
        <taxon>Eukaryota</taxon>
        <taxon>Metazoa</taxon>
        <taxon>Spiralia</taxon>
        <taxon>Lophotrochozoa</taxon>
        <taxon>Mollusca</taxon>
        <taxon>Gastropoda</taxon>
        <taxon>Heterobranchia</taxon>
        <taxon>Euthyneura</taxon>
        <taxon>Panpulmonata</taxon>
        <taxon>Sacoglossa</taxon>
        <taxon>Placobranchoidea</taxon>
        <taxon>Plakobranchidae</taxon>
        <taxon>Elysia</taxon>
    </lineage>
</organism>
<comment type="caution">
    <text evidence="4">The sequence shown here is derived from an EMBL/GenBank/DDBJ whole genome shotgun (WGS) entry which is preliminary data.</text>
</comment>
<keyword evidence="2" id="KW-0472">Membrane</keyword>
<accession>A0AAV4F492</accession>
<feature type="transmembrane region" description="Helical" evidence="2">
    <location>
        <begin position="43"/>
        <end position="65"/>
    </location>
</feature>
<feature type="region of interest" description="Disordered" evidence="1">
    <location>
        <begin position="250"/>
        <end position="275"/>
    </location>
</feature>
<feature type="signal peptide" evidence="3">
    <location>
        <begin position="1"/>
        <end position="19"/>
    </location>
</feature>
<keyword evidence="2" id="KW-1133">Transmembrane helix</keyword>
<keyword evidence="2" id="KW-0812">Transmembrane</keyword>
<feature type="region of interest" description="Disordered" evidence="1">
    <location>
        <begin position="296"/>
        <end position="315"/>
    </location>
</feature>
<keyword evidence="5" id="KW-1185">Reference proteome</keyword>
<proteinExistence type="predicted"/>
<evidence type="ECO:0000313" key="5">
    <source>
        <dbReference type="Proteomes" id="UP000762676"/>
    </source>
</evidence>
<gene>
    <name evidence="4" type="ORF">ElyMa_003720800</name>
</gene>
<evidence type="ECO:0000313" key="4">
    <source>
        <dbReference type="EMBL" id="GFR68022.1"/>
    </source>
</evidence>
<dbReference type="EMBL" id="BMAT01007630">
    <property type="protein sequence ID" value="GFR68022.1"/>
    <property type="molecule type" value="Genomic_DNA"/>
</dbReference>
<feature type="compositionally biased region" description="Low complexity" evidence="1">
    <location>
        <begin position="250"/>
        <end position="259"/>
    </location>
</feature>
<sequence>MGAPVVYLACCLLPSLVSGQLNPSTVPTTTPDDGDFFDDDNNKAMYLVLPAMILIYGGCAFIYCFHRCRRYCTRKSRAKAKEERKKARHKERLNFSNQLVSAKDPDAAPGSCLTERVTNLDRQGQTSMQLQSLEEEDEEMNLVFKKGRGRPKMQETNVDGIEDCLQTDSENCGAVAPGYADGNLSQEMMHLDNQLKAAFRLTQDASKAAVPESNPDKSVATATTTFAFNKNDKFSEDPAAVPGAAAAAVASNPKAPANVKQEAPGGGKSSKVGDTNVIPIAKEDIESILKIRKKVKKPPAPPVAPDLSLRSQPDLVPMPHENVIEIRRVQMKVPKDRRRFYLSSQ</sequence>
<feature type="chain" id="PRO_5043898713" evidence="3">
    <location>
        <begin position="20"/>
        <end position="345"/>
    </location>
</feature>
<keyword evidence="3" id="KW-0732">Signal</keyword>
<reference evidence="4 5" key="1">
    <citation type="journal article" date="2021" name="Elife">
        <title>Chloroplast acquisition without the gene transfer in kleptoplastic sea slugs, Plakobranchus ocellatus.</title>
        <authorList>
            <person name="Maeda T."/>
            <person name="Takahashi S."/>
            <person name="Yoshida T."/>
            <person name="Shimamura S."/>
            <person name="Takaki Y."/>
            <person name="Nagai Y."/>
            <person name="Toyoda A."/>
            <person name="Suzuki Y."/>
            <person name="Arimoto A."/>
            <person name="Ishii H."/>
            <person name="Satoh N."/>
            <person name="Nishiyama T."/>
            <person name="Hasebe M."/>
            <person name="Maruyama T."/>
            <person name="Minagawa J."/>
            <person name="Obokata J."/>
            <person name="Shigenobu S."/>
        </authorList>
    </citation>
    <scope>NUCLEOTIDE SEQUENCE [LARGE SCALE GENOMIC DNA]</scope>
</reference>
<evidence type="ECO:0000256" key="2">
    <source>
        <dbReference type="SAM" id="Phobius"/>
    </source>
</evidence>
<protein>
    <submittedName>
        <fullName evidence="4">Uncharacterized protein</fullName>
    </submittedName>
</protein>
<name>A0AAV4F492_9GAST</name>
<evidence type="ECO:0000256" key="1">
    <source>
        <dbReference type="SAM" id="MobiDB-lite"/>
    </source>
</evidence>